<dbReference type="STRING" id="690879.TSACC_21380"/>
<name>A0A146G8L6_TERSA</name>
<gene>
    <name evidence="2" type="ORF">TSACC_21380</name>
</gene>
<dbReference type="Proteomes" id="UP000076023">
    <property type="component" value="Unassembled WGS sequence"/>
</dbReference>
<dbReference type="RefSeq" id="WP_075078762.1">
    <property type="nucleotide sequence ID" value="NZ_BDCO01000002.1"/>
</dbReference>
<dbReference type="OrthoDB" id="9821934at2"/>
<feature type="chain" id="PRO_5007524578" evidence="1">
    <location>
        <begin position="25"/>
        <end position="247"/>
    </location>
</feature>
<dbReference type="AlphaFoldDB" id="A0A146G8L6"/>
<keyword evidence="3" id="KW-1185">Reference proteome</keyword>
<keyword evidence="1" id="KW-0732">Signal</keyword>
<evidence type="ECO:0000256" key="1">
    <source>
        <dbReference type="SAM" id="SignalP"/>
    </source>
</evidence>
<evidence type="ECO:0000313" key="3">
    <source>
        <dbReference type="Proteomes" id="UP000076023"/>
    </source>
</evidence>
<organism evidence="2 3">
    <name type="scientific">Terrimicrobium sacchariphilum</name>
    <dbReference type="NCBI Taxonomy" id="690879"/>
    <lineage>
        <taxon>Bacteria</taxon>
        <taxon>Pseudomonadati</taxon>
        <taxon>Verrucomicrobiota</taxon>
        <taxon>Terrimicrobiia</taxon>
        <taxon>Terrimicrobiales</taxon>
        <taxon>Terrimicrobiaceae</taxon>
        <taxon>Terrimicrobium</taxon>
    </lineage>
</organism>
<feature type="signal peptide" evidence="1">
    <location>
        <begin position="1"/>
        <end position="24"/>
    </location>
</feature>
<comment type="caution">
    <text evidence="2">The sequence shown here is derived from an EMBL/GenBank/DDBJ whole genome shotgun (WGS) entry which is preliminary data.</text>
</comment>
<dbReference type="EMBL" id="BDCO01000002">
    <property type="protein sequence ID" value="GAT32976.1"/>
    <property type="molecule type" value="Genomic_DNA"/>
</dbReference>
<protein>
    <submittedName>
        <fullName evidence="2">Uncharacterized protein</fullName>
    </submittedName>
</protein>
<evidence type="ECO:0000313" key="2">
    <source>
        <dbReference type="EMBL" id="GAT32976.1"/>
    </source>
</evidence>
<dbReference type="InParanoid" id="A0A146G8L6"/>
<proteinExistence type="predicted"/>
<reference evidence="3" key="1">
    <citation type="journal article" date="2017" name="Genome Announc.">
        <title>Draft Genome Sequence of Terrimicrobium sacchariphilum NM-5T, a Facultative Anaerobic Soil Bacterium of the Class Spartobacteria.</title>
        <authorList>
            <person name="Qiu Y.L."/>
            <person name="Tourlousse D.M."/>
            <person name="Matsuura N."/>
            <person name="Ohashi A."/>
            <person name="Sekiguchi Y."/>
        </authorList>
    </citation>
    <scope>NUCLEOTIDE SEQUENCE [LARGE SCALE GENOMIC DNA]</scope>
    <source>
        <strain evidence="3">NM-5</strain>
    </source>
</reference>
<sequence length="247" mass="26430">MNAQASFLSLGLLALLAAGSFALAAEVVVEDHFEDVGEFENTNLVESKLAWESAMNRQALGVMGDADGLKTGNALFIGNNLAFARIPDIALEVGSTLTLTLRFRATDPSPEFGGPFRLGLAQSRDDYPEKGDTIGYWLLLGTQGGSVSFETNADSLIGGGNDGVGIGEPFKKDLVWNQPHTVVMKFSRPAAEKVEIRVQIDGGEEFIRTDTAASVTTFNIIGLRVADRQGTKTFVDDVKLELTKGSN</sequence>
<accession>A0A146G8L6</accession>